<dbReference type="InterPro" id="IPR029063">
    <property type="entry name" value="SAM-dependent_MTases_sf"/>
</dbReference>
<dbReference type="Proteomes" id="UP001519287">
    <property type="component" value="Unassembled WGS sequence"/>
</dbReference>
<dbReference type="SUPFAM" id="SSF53335">
    <property type="entry name" value="S-adenosyl-L-methionine-dependent methyltransferases"/>
    <property type="match status" value="1"/>
</dbReference>
<dbReference type="PANTHER" id="PTHR43861">
    <property type="entry name" value="TRANS-ACONITATE 2-METHYLTRANSFERASE-RELATED"/>
    <property type="match status" value="1"/>
</dbReference>
<dbReference type="Pfam" id="PF08241">
    <property type="entry name" value="Methyltransf_11"/>
    <property type="match status" value="1"/>
</dbReference>
<dbReference type="Gene3D" id="3.40.50.150">
    <property type="entry name" value="Vaccinia Virus protein VP39"/>
    <property type="match status" value="1"/>
</dbReference>
<evidence type="ECO:0000259" key="1">
    <source>
        <dbReference type="Pfam" id="PF08241"/>
    </source>
</evidence>
<keyword evidence="3" id="KW-1185">Reference proteome</keyword>
<protein>
    <submittedName>
        <fullName evidence="2">SAM-dependent methyltransferase</fullName>
    </submittedName>
</protein>
<keyword evidence="2" id="KW-0489">Methyltransferase</keyword>
<gene>
    <name evidence="2" type="ORF">J2Z66_002207</name>
</gene>
<proteinExistence type="predicted"/>
<organism evidence="2 3">
    <name type="scientific">Paenibacillus eucommiae</name>
    <dbReference type="NCBI Taxonomy" id="1355755"/>
    <lineage>
        <taxon>Bacteria</taxon>
        <taxon>Bacillati</taxon>
        <taxon>Bacillota</taxon>
        <taxon>Bacilli</taxon>
        <taxon>Bacillales</taxon>
        <taxon>Paenibacillaceae</taxon>
        <taxon>Paenibacillus</taxon>
    </lineage>
</organism>
<evidence type="ECO:0000313" key="3">
    <source>
        <dbReference type="Proteomes" id="UP001519287"/>
    </source>
</evidence>
<sequence length="216" mass="24816">MDKHIKAILVESYDNNSRLRDRDELALWKINEMDKFLSYLEPTDHLNLLDIGSGPGQHSMYFKQKGLNAACVDISPNMVNACKEKGLEAYVMDLYALDFGERVFDAVWSMNCLLHVPKSSLELVLRNIKAFLKPGGYFYLGVYGGYDFEGIWEDDPYSPNRFFSFYEDEELKKAVSSEFELVHFESLPMEGMSTDYQSLVLRKAGDGGAKWQKEQE</sequence>
<evidence type="ECO:0000313" key="2">
    <source>
        <dbReference type="EMBL" id="MBP1990601.1"/>
    </source>
</evidence>
<dbReference type="RefSeq" id="WP_209971356.1">
    <property type="nucleotide sequence ID" value="NZ_JAGGLB010000005.1"/>
</dbReference>
<comment type="caution">
    <text evidence="2">The sequence shown here is derived from an EMBL/GenBank/DDBJ whole genome shotgun (WGS) entry which is preliminary data.</text>
</comment>
<accession>A0ABS4IUA5</accession>
<dbReference type="InterPro" id="IPR013216">
    <property type="entry name" value="Methyltransf_11"/>
</dbReference>
<dbReference type="PANTHER" id="PTHR43861:SF1">
    <property type="entry name" value="TRANS-ACONITATE 2-METHYLTRANSFERASE"/>
    <property type="match status" value="1"/>
</dbReference>
<dbReference type="EMBL" id="JAGGLB010000005">
    <property type="protein sequence ID" value="MBP1990601.1"/>
    <property type="molecule type" value="Genomic_DNA"/>
</dbReference>
<dbReference type="GO" id="GO:0032259">
    <property type="term" value="P:methylation"/>
    <property type="evidence" value="ECO:0007669"/>
    <property type="project" value="UniProtKB-KW"/>
</dbReference>
<reference evidence="2 3" key="1">
    <citation type="submission" date="2021-03" db="EMBL/GenBank/DDBJ databases">
        <title>Genomic Encyclopedia of Type Strains, Phase IV (KMG-IV): sequencing the most valuable type-strain genomes for metagenomic binning, comparative biology and taxonomic classification.</title>
        <authorList>
            <person name="Goeker M."/>
        </authorList>
    </citation>
    <scope>NUCLEOTIDE SEQUENCE [LARGE SCALE GENOMIC DNA]</scope>
    <source>
        <strain evidence="2 3">DSM 26048</strain>
    </source>
</reference>
<feature type="domain" description="Methyltransferase type 11" evidence="1">
    <location>
        <begin position="49"/>
        <end position="140"/>
    </location>
</feature>
<dbReference type="CDD" id="cd02440">
    <property type="entry name" value="AdoMet_MTases"/>
    <property type="match status" value="1"/>
</dbReference>
<keyword evidence="2" id="KW-0808">Transferase</keyword>
<name>A0ABS4IUA5_9BACL</name>
<dbReference type="GO" id="GO:0008168">
    <property type="term" value="F:methyltransferase activity"/>
    <property type="evidence" value="ECO:0007669"/>
    <property type="project" value="UniProtKB-KW"/>
</dbReference>